<proteinExistence type="predicted"/>
<protein>
    <submittedName>
        <fullName evidence="1">Uncharacterized protein</fullName>
    </submittedName>
</protein>
<name>A0A024RWW3_HYPJR</name>
<gene>
    <name evidence="1" type="ORF">M419DRAFT_120997</name>
</gene>
<dbReference type="KEGG" id="trr:M419DRAFT_120997"/>
<dbReference type="Proteomes" id="UP000024376">
    <property type="component" value="Unassembled WGS sequence"/>
</dbReference>
<accession>A0A024RWW3</accession>
<reference evidence="2" key="1">
    <citation type="journal article" date="2013" name="Ind. Biotechnol.">
        <title>Comparative genomics analysis of Trichoderma reesei strains.</title>
        <authorList>
            <person name="Koike H."/>
            <person name="Aerts A."/>
            <person name="LaButti K."/>
            <person name="Grigoriev I.V."/>
            <person name="Baker S.E."/>
        </authorList>
    </citation>
    <scope>NUCLEOTIDE SEQUENCE [LARGE SCALE GENOMIC DNA]</scope>
    <source>
        <strain evidence="2">ATCC 56765 / BCRC 32924 / NRRL 11460 / Rut C-30</strain>
    </source>
</reference>
<evidence type="ECO:0000313" key="2">
    <source>
        <dbReference type="Proteomes" id="UP000024376"/>
    </source>
</evidence>
<dbReference type="EMBL" id="KI911169">
    <property type="protein sequence ID" value="ETR97578.1"/>
    <property type="molecule type" value="Genomic_DNA"/>
</dbReference>
<sequence>MRLGPTPRFYPLPRCLGKAILLRSNLADETNLAIFTTTHLPPWHLESNRHSLPEHLSCAKEKARSPRQPFHPDTLIRSDAHERFDFMSHIPLASIR</sequence>
<organism evidence="1 2">
    <name type="scientific">Hypocrea jecorina (strain ATCC 56765 / BCRC 32924 / NRRL 11460 / Rut C-30)</name>
    <name type="common">Trichoderma reesei</name>
    <dbReference type="NCBI Taxonomy" id="1344414"/>
    <lineage>
        <taxon>Eukaryota</taxon>
        <taxon>Fungi</taxon>
        <taxon>Dikarya</taxon>
        <taxon>Ascomycota</taxon>
        <taxon>Pezizomycotina</taxon>
        <taxon>Sordariomycetes</taxon>
        <taxon>Hypocreomycetidae</taxon>
        <taxon>Hypocreales</taxon>
        <taxon>Hypocreaceae</taxon>
        <taxon>Trichoderma</taxon>
    </lineage>
</organism>
<dbReference type="AlphaFoldDB" id="A0A024RWW3"/>
<dbReference type="HOGENOM" id="CLU_2361245_0_0_1"/>
<evidence type="ECO:0000313" key="1">
    <source>
        <dbReference type="EMBL" id="ETR97578.1"/>
    </source>
</evidence>